<evidence type="ECO:0000313" key="1">
    <source>
        <dbReference type="EMBL" id="SHE67990.1"/>
    </source>
</evidence>
<proteinExistence type="predicted"/>
<keyword evidence="2" id="KW-1185">Reference proteome</keyword>
<dbReference type="InterPro" id="IPR029044">
    <property type="entry name" value="Nucleotide-diphossugar_trans"/>
</dbReference>
<dbReference type="InterPro" id="IPR020039">
    <property type="entry name" value="PseF"/>
</dbReference>
<dbReference type="Gene3D" id="3.90.550.10">
    <property type="entry name" value="Spore Coat Polysaccharide Biosynthesis Protein SpsA, Chain A"/>
    <property type="match status" value="1"/>
</dbReference>
<dbReference type="OrthoDB" id="9805604at2"/>
<dbReference type="RefSeq" id="WP_072833996.1">
    <property type="nucleotide sequence ID" value="NZ_FQUU01000003.1"/>
</dbReference>
<dbReference type="PANTHER" id="PTHR21485">
    <property type="entry name" value="HAD SUPERFAMILY MEMBERS CMAS AND KDSC"/>
    <property type="match status" value="1"/>
</dbReference>
<dbReference type="NCBIfam" id="TIGR03584">
    <property type="entry name" value="PseF"/>
    <property type="match status" value="1"/>
</dbReference>
<dbReference type="EMBL" id="FQUU01000003">
    <property type="protein sequence ID" value="SHE67990.1"/>
    <property type="molecule type" value="Genomic_DNA"/>
</dbReference>
<dbReference type="CDD" id="cd02513">
    <property type="entry name" value="CMP-NeuAc_Synthase"/>
    <property type="match status" value="1"/>
</dbReference>
<protein>
    <submittedName>
        <fullName evidence="1">N-acylneuraminate cytidylyltransferase</fullName>
    </submittedName>
</protein>
<dbReference type="AlphaFoldDB" id="A0A1M4VGJ0"/>
<dbReference type="InterPro" id="IPR050793">
    <property type="entry name" value="CMP-NeuNAc_synthase"/>
</dbReference>
<dbReference type="GO" id="GO:0008781">
    <property type="term" value="F:N-acylneuraminate cytidylyltransferase activity"/>
    <property type="evidence" value="ECO:0007669"/>
    <property type="project" value="TreeGrafter"/>
</dbReference>
<evidence type="ECO:0000313" key="2">
    <source>
        <dbReference type="Proteomes" id="UP000184048"/>
    </source>
</evidence>
<reference evidence="1 2" key="1">
    <citation type="submission" date="2016-11" db="EMBL/GenBank/DDBJ databases">
        <authorList>
            <person name="Jaros S."/>
            <person name="Januszkiewicz K."/>
            <person name="Wedrychowicz H."/>
        </authorList>
    </citation>
    <scope>NUCLEOTIDE SEQUENCE [LARGE SCALE GENOMIC DNA]</scope>
    <source>
        <strain evidence="1 2">DSM 18119</strain>
    </source>
</reference>
<accession>A0A1M4VGJ0</accession>
<dbReference type="Proteomes" id="UP000184048">
    <property type="component" value="Unassembled WGS sequence"/>
</dbReference>
<dbReference type="STRING" id="1121884.SAMN02745131_00848"/>
<name>A0A1M4VGJ0_9BACT</name>
<dbReference type="SUPFAM" id="SSF53448">
    <property type="entry name" value="Nucleotide-diphospho-sugar transferases"/>
    <property type="match status" value="1"/>
</dbReference>
<keyword evidence="1" id="KW-0548">Nucleotidyltransferase</keyword>
<gene>
    <name evidence="1" type="ORF">SAMN02745131_00848</name>
</gene>
<dbReference type="InterPro" id="IPR003329">
    <property type="entry name" value="Cytidylyl_trans"/>
</dbReference>
<dbReference type="Pfam" id="PF02348">
    <property type="entry name" value="CTP_transf_3"/>
    <property type="match status" value="1"/>
</dbReference>
<dbReference type="PANTHER" id="PTHR21485:SF6">
    <property type="entry name" value="N-ACYLNEURAMINATE CYTIDYLYLTRANSFERASE-RELATED"/>
    <property type="match status" value="1"/>
</dbReference>
<sequence length="235" mass="26858">MKAIAIITARGGSKRIPRKNIKRFLGKPIILYSIEAALQSGIFDVVMVSTDDLEIAEVAKKAGAEVPFLRSEATSTDFSSTADVLVEVLERFKAEGKEFEYACCCYPTAPFITPEKLKTAFEMLQHADADTILPIAKYSVPIWWALKLNNNQVSFHWPENELKRSQDLPAAYFDTGQFYFFSVQRFLKSKSIFTNNTIGLEVPETEVQDIDNEEDWNLAEIKYRWLHEKQNKNVF</sequence>
<keyword evidence="1" id="KW-0808">Transferase</keyword>
<organism evidence="1 2">
    <name type="scientific">Flavisolibacter ginsengisoli DSM 18119</name>
    <dbReference type="NCBI Taxonomy" id="1121884"/>
    <lineage>
        <taxon>Bacteria</taxon>
        <taxon>Pseudomonadati</taxon>
        <taxon>Bacteroidota</taxon>
        <taxon>Chitinophagia</taxon>
        <taxon>Chitinophagales</taxon>
        <taxon>Chitinophagaceae</taxon>
        <taxon>Flavisolibacter</taxon>
    </lineage>
</organism>